<feature type="compositionally biased region" description="Low complexity" evidence="6">
    <location>
        <begin position="701"/>
        <end position="717"/>
    </location>
</feature>
<evidence type="ECO:0000256" key="1">
    <source>
        <dbReference type="ARBA" id="ARBA00004167"/>
    </source>
</evidence>
<name>A0AAU9ZMC7_PHORO</name>
<comment type="caution">
    <text evidence="9">The sequence shown here is derived from an EMBL/GenBank/DDBJ whole genome shotgun (WGS) entry which is preliminary data.</text>
</comment>
<gene>
    <name evidence="9" type="primary">Spata31d1d</name>
    <name evidence="9" type="ORF">PHOROB_LOCUS10578</name>
</gene>
<evidence type="ECO:0000259" key="7">
    <source>
        <dbReference type="Pfam" id="PF14650"/>
    </source>
</evidence>
<dbReference type="PANTHER" id="PTHR21859:SF3">
    <property type="entry name" value="SPERMATOGENESIS ASSOCIATED 31 SUBFAMILY D, MEMBER 1D"/>
    <property type="match status" value="1"/>
</dbReference>
<keyword evidence="2" id="KW-0812">Transmembrane</keyword>
<feature type="compositionally biased region" description="Basic and acidic residues" evidence="6">
    <location>
        <begin position="1104"/>
        <end position="1117"/>
    </location>
</feature>
<evidence type="ECO:0000313" key="9">
    <source>
        <dbReference type="EMBL" id="CAH6796210.1"/>
    </source>
</evidence>
<evidence type="ECO:0000256" key="5">
    <source>
        <dbReference type="ARBA" id="ARBA00035009"/>
    </source>
</evidence>
<feature type="region of interest" description="Disordered" evidence="6">
    <location>
        <begin position="682"/>
        <end position="721"/>
    </location>
</feature>
<evidence type="ECO:0000256" key="3">
    <source>
        <dbReference type="ARBA" id="ARBA00022989"/>
    </source>
</evidence>
<keyword evidence="10" id="KW-1185">Reference proteome</keyword>
<comment type="subcellular location">
    <subcellularLocation>
        <location evidence="1">Membrane</location>
        <topology evidence="1">Single-pass membrane protein</topology>
    </subcellularLocation>
</comment>
<feature type="compositionally biased region" description="Polar residues" evidence="6">
    <location>
        <begin position="690"/>
        <end position="700"/>
    </location>
</feature>
<feature type="compositionally biased region" description="Pro residues" evidence="6">
    <location>
        <begin position="179"/>
        <end position="202"/>
    </location>
</feature>
<feature type="compositionally biased region" description="Basic and acidic residues" evidence="6">
    <location>
        <begin position="1185"/>
        <end position="1194"/>
    </location>
</feature>
<evidence type="ECO:0000259" key="8">
    <source>
        <dbReference type="Pfam" id="PF15371"/>
    </source>
</evidence>
<feature type="domain" description="SPATA31-like" evidence="8">
    <location>
        <begin position="71"/>
        <end position="153"/>
    </location>
</feature>
<feature type="region of interest" description="Disordered" evidence="6">
    <location>
        <begin position="159"/>
        <end position="265"/>
    </location>
</feature>
<comment type="similarity">
    <text evidence="5">Belongs to the SPATA31 family.</text>
</comment>
<dbReference type="Proteomes" id="UP001152836">
    <property type="component" value="Unassembled WGS sequence"/>
</dbReference>
<feature type="compositionally biased region" description="Basic and acidic residues" evidence="6">
    <location>
        <begin position="762"/>
        <end position="775"/>
    </location>
</feature>
<feature type="region of interest" description="Disordered" evidence="6">
    <location>
        <begin position="1100"/>
        <end position="1208"/>
    </location>
</feature>
<keyword evidence="4" id="KW-0472">Membrane</keyword>
<evidence type="ECO:0000313" key="10">
    <source>
        <dbReference type="Proteomes" id="UP001152836"/>
    </source>
</evidence>
<accession>A0AAU9ZMC7</accession>
<dbReference type="Pfam" id="PF15371">
    <property type="entry name" value="DUF4599"/>
    <property type="match status" value="1"/>
</dbReference>
<dbReference type="Pfam" id="PF14650">
    <property type="entry name" value="FAM75"/>
    <property type="match status" value="1"/>
</dbReference>
<feature type="region of interest" description="Disordered" evidence="6">
    <location>
        <begin position="1064"/>
        <end position="1087"/>
    </location>
</feature>
<reference evidence="9" key="1">
    <citation type="submission" date="2022-06" db="EMBL/GenBank/DDBJ databases">
        <authorList>
            <person name="Andreotti S."/>
            <person name="Wyler E."/>
        </authorList>
    </citation>
    <scope>NUCLEOTIDE SEQUENCE</scope>
</reference>
<feature type="region of interest" description="Disordered" evidence="6">
    <location>
        <begin position="740"/>
        <end position="775"/>
    </location>
</feature>
<evidence type="ECO:0000256" key="6">
    <source>
        <dbReference type="SAM" id="MobiDB-lite"/>
    </source>
</evidence>
<evidence type="ECO:0000256" key="4">
    <source>
        <dbReference type="ARBA" id="ARBA00023136"/>
    </source>
</evidence>
<feature type="region of interest" description="Disordered" evidence="6">
    <location>
        <begin position="791"/>
        <end position="815"/>
    </location>
</feature>
<protein>
    <submittedName>
        <fullName evidence="9">Spata31d1d protein</fullName>
    </submittedName>
</protein>
<dbReference type="AlphaFoldDB" id="A0AAU9ZMC7"/>
<feature type="domain" description="SPATA31" evidence="7">
    <location>
        <begin position="400"/>
        <end position="750"/>
    </location>
</feature>
<proteinExistence type="inferred from homology"/>
<feature type="region of interest" description="Disordered" evidence="6">
    <location>
        <begin position="556"/>
        <end position="575"/>
    </location>
</feature>
<feature type="region of interest" description="Disordered" evidence="6">
    <location>
        <begin position="1013"/>
        <end position="1032"/>
    </location>
</feature>
<organism evidence="9 10">
    <name type="scientific">Phodopus roborovskii</name>
    <name type="common">Roborovski's desert hamster</name>
    <name type="synonym">Cricetulus roborovskii</name>
    <dbReference type="NCBI Taxonomy" id="109678"/>
    <lineage>
        <taxon>Eukaryota</taxon>
        <taxon>Metazoa</taxon>
        <taxon>Chordata</taxon>
        <taxon>Craniata</taxon>
        <taxon>Vertebrata</taxon>
        <taxon>Euteleostomi</taxon>
        <taxon>Mammalia</taxon>
        <taxon>Eutheria</taxon>
        <taxon>Euarchontoglires</taxon>
        <taxon>Glires</taxon>
        <taxon>Rodentia</taxon>
        <taxon>Myomorpha</taxon>
        <taxon>Muroidea</taxon>
        <taxon>Cricetidae</taxon>
        <taxon>Cricetinae</taxon>
        <taxon>Phodopus</taxon>
    </lineage>
</organism>
<evidence type="ECO:0000256" key="2">
    <source>
        <dbReference type="ARBA" id="ARBA00022692"/>
    </source>
</evidence>
<feature type="compositionally biased region" description="Polar residues" evidence="6">
    <location>
        <begin position="642"/>
        <end position="652"/>
    </location>
</feature>
<dbReference type="GO" id="GO:0016020">
    <property type="term" value="C:membrane"/>
    <property type="evidence" value="ECO:0007669"/>
    <property type="project" value="UniProtKB-SubCell"/>
</dbReference>
<feature type="compositionally biased region" description="Polar residues" evidence="6">
    <location>
        <begin position="1170"/>
        <end position="1181"/>
    </location>
</feature>
<feature type="region of interest" description="Disordered" evidence="6">
    <location>
        <begin position="631"/>
        <end position="656"/>
    </location>
</feature>
<feature type="region of interest" description="Disordered" evidence="6">
    <location>
        <begin position="854"/>
        <end position="880"/>
    </location>
</feature>
<keyword evidence="3" id="KW-1133">Transmembrane helix</keyword>
<dbReference type="EMBL" id="CALSGD010001466">
    <property type="protein sequence ID" value="CAH6796210.1"/>
    <property type="molecule type" value="Genomic_DNA"/>
</dbReference>
<dbReference type="PANTHER" id="PTHR21859">
    <property type="entry name" value="ACROSOME-SPECIFIC PROTEIN"/>
    <property type="match status" value="1"/>
</dbReference>
<dbReference type="InterPro" id="IPR039509">
    <property type="entry name" value="SPATA31"/>
</dbReference>
<dbReference type="InterPro" id="IPR027970">
    <property type="entry name" value="SPATA31-like"/>
</dbReference>
<sequence>MEKVLSFLSSATEPWLSFGRLSSAFVDIYPKCIFLSAVGVLLLYLRYPILKPFLPTWSNQDTGKQQGKAKKGRRAPLKEFRVFHREVQERRKLLSVMQSPFGQLYDASHFRQVLCPDPCCDVCNGATAKVSRLLLRATLEEGAVSASSVVSTASATETSFTLSPPLSPSPPGCQISSPSPFPPLSPSPSPSLPPPPPPPPPSIVSTNEVTPLEDTLLCTPQGDSLPSEPVLESTGFPLDHIPPHPPPTVPSEAEPTAPQTEGSSQLATIPSMVDSLSAQFVNARTHKEARGDVSGLSTPQSGCVVNPHSSEAFLGGATTVYFTVPGKPSFPSPQVLEPFERQGKGQADFLTLEDGKGNAESFQRLLTAWEGIPKSKLQDSGGSLPLEDIKGRVGELVEHQGLGQAQVSEDQSEPKLIQHFWGLPYLHSESMHTITTLSTHCSSACIWFNRVPDSSLLTCPRPLSLPESQSQSFLLATSQNQLQPPIPVPPSSPQSPLRICGVYFHRPKDETRALLQPKVHPADCSALTKEPERVWGLPSTVQNSQEKFCLPPSKPSFVRQSPKTHTPKSVPPGNFPLTDAFRKKLEYHLRKRLILQHQGLSHRVFKSQPWVSPDLAESPMGDCRLSGVSVFQHQDSKDPHDSVSNQPGSSQERCPERVSLEGTVAQTLEQSSETVHRHLRGNSEGAVDNGLQSDCETNPQGRPGSLSGKPSGSSQVSQCQKKLETVLKKRLIRHLKETREGQLSGAMPRSGHCPLPSTSCMGKKEHEASDNKDGHVMSKYKMLQRTPIILDNTSQEESESNKHSPDVPRISNEPDPVPWSKRLYFSKTVRGTQDSKVNDTNIFVSNKVSNTVKGGQLSGLQPQPTKIMNTSRCKSTQGADGNITKVQSTLVAGRALKETSGPQESQIYDCNSQVSREQKLKSESRLPIQVLRHPNDKLPASDEFSYKPFPVHDQSPSRGSMNASQGLRQETWMAPHVLDHNKDIPPPAKKIRPPPWKTEELWAGVATSGTSLQANGKSRQAQDAPIQGNHGEKAIQPLPAKAQSPPEHQFRKHFKQLLQRLSPDRKCKGPEMLLRKGSPPSPVQDPELLKGRVIFPGNTIAQKPMRDPRKVSREQLGHRYGAADTTRPRVPLSPPTKPVKTKPKKESRVSAQPVQARSLYHQVAYPKVPSPSSYSRSTTFVGQRRQGEDRDRQPHKGVVSQPGPPASCVGPEVHRSLLSRFGQVPRAVPSLAVGTVLTDLSRLCEQKILTQNCSGKSFLPQK</sequence>